<dbReference type="OrthoDB" id="29023at2759"/>
<dbReference type="GO" id="GO:0005789">
    <property type="term" value="C:endoplasmic reticulum membrane"/>
    <property type="evidence" value="ECO:0007669"/>
    <property type="project" value="TreeGrafter"/>
</dbReference>
<evidence type="ECO:0000256" key="2">
    <source>
        <dbReference type="ARBA" id="ARBA00008803"/>
    </source>
</evidence>
<dbReference type="OMA" id="FIRTYMA"/>
<keyword evidence="3 6" id="KW-0812">Transmembrane</keyword>
<dbReference type="STRING" id="1358809.S7W586"/>
<evidence type="ECO:0000256" key="1">
    <source>
        <dbReference type="ARBA" id="ARBA00004141"/>
    </source>
</evidence>
<comment type="similarity">
    <text evidence="2">Belongs to the TAPT1 family.</text>
</comment>
<dbReference type="HOGENOM" id="CLU_924932_0_0_1"/>
<dbReference type="Proteomes" id="UP000014978">
    <property type="component" value="Unassembled WGS sequence"/>
</dbReference>
<dbReference type="InParanoid" id="S7W586"/>
<keyword evidence="8" id="KW-1185">Reference proteome</keyword>
<evidence type="ECO:0000313" key="8">
    <source>
        <dbReference type="Proteomes" id="UP000014978"/>
    </source>
</evidence>
<evidence type="ECO:0000313" key="7">
    <source>
        <dbReference type="EMBL" id="EPR77945.1"/>
    </source>
</evidence>
<dbReference type="EMBL" id="ATCN01001135">
    <property type="protein sequence ID" value="EPR77945.1"/>
    <property type="molecule type" value="Genomic_DNA"/>
</dbReference>
<comment type="subcellular location">
    <subcellularLocation>
        <location evidence="1">Membrane</location>
        <topology evidence="1">Multi-pass membrane protein</topology>
    </subcellularLocation>
</comment>
<name>S7W586_SPRLO</name>
<dbReference type="InterPro" id="IPR008010">
    <property type="entry name" value="Tatp1"/>
</dbReference>
<protein>
    <submittedName>
        <fullName evidence="7">Eukaryotic membrane protein family</fullName>
    </submittedName>
</protein>
<gene>
    <name evidence="7" type="ORF">SLOPH_343</name>
</gene>
<keyword evidence="4 6" id="KW-1133">Transmembrane helix</keyword>
<accession>S7W586</accession>
<dbReference type="PANTHER" id="PTHR13317">
    <property type="entry name" value="TRANSMEMBRANE ANTERIOR POSTERIOR TRANSFORMATION PROTEIN 1 HOMOLOG"/>
    <property type="match status" value="1"/>
</dbReference>
<evidence type="ECO:0000256" key="5">
    <source>
        <dbReference type="ARBA" id="ARBA00023136"/>
    </source>
</evidence>
<feature type="transmembrane region" description="Helical" evidence="6">
    <location>
        <begin position="194"/>
        <end position="213"/>
    </location>
</feature>
<feature type="transmembrane region" description="Helical" evidence="6">
    <location>
        <begin position="28"/>
        <end position="45"/>
    </location>
</feature>
<feature type="transmembrane region" description="Helical" evidence="6">
    <location>
        <begin position="272"/>
        <end position="297"/>
    </location>
</feature>
<keyword evidence="5 6" id="KW-0472">Membrane</keyword>
<feature type="transmembrane region" description="Helical" evidence="6">
    <location>
        <begin position="125"/>
        <end position="147"/>
    </location>
</feature>
<evidence type="ECO:0000256" key="3">
    <source>
        <dbReference type="ARBA" id="ARBA00022692"/>
    </source>
</evidence>
<sequence>MDPLSIYSLIPENLEITLFQETKKRFKIFLNNYNNIFYNFIAIIYKKHDFLQISQSIAIVLSFFIVKNIDVSYMYHVIRTQSLMKMYVLFNVLELSEKLIGTLSSDLLSFIKSFDIAIKKNYKKYYISTFFYSISTIIETVILSMQYIVILQSIHACSNTLYALLISNLFLELKSSVFKRGDRKMVFEVLHQDLLKRFNLFLYVTLSFFHIYFEPNNVNDFIKPLLILLFKLLADWVKHAFICRHNNIDPRIYALFDVEFKIPYISAAHNVLFLWMIYSIFQKELFLAVFFIVTYSLSKLY</sequence>
<evidence type="ECO:0000256" key="6">
    <source>
        <dbReference type="SAM" id="Phobius"/>
    </source>
</evidence>
<proteinExistence type="inferred from homology"/>
<dbReference type="VEuPathDB" id="MicrosporidiaDB:SLOPH_343"/>
<dbReference type="AlphaFoldDB" id="S7W586"/>
<comment type="caution">
    <text evidence="7">The sequence shown here is derived from an EMBL/GenBank/DDBJ whole genome shotgun (WGS) entry which is preliminary data.</text>
</comment>
<reference evidence="8" key="1">
    <citation type="journal article" date="2013" name="PLoS Genet.">
        <title>The genome of Spraguea lophii and the basis of host-microsporidian interactions.</title>
        <authorList>
            <person name="Campbell S.E."/>
            <person name="Williams T.A."/>
            <person name="Yousuf A."/>
            <person name="Soanes D.M."/>
            <person name="Paszkiewicz K.H."/>
            <person name="Williams B.A.P."/>
        </authorList>
    </citation>
    <scope>NUCLEOTIDE SEQUENCE [LARGE SCALE GENOMIC DNA]</scope>
    <source>
        <strain evidence="8">42_110</strain>
    </source>
</reference>
<feature type="transmembrane region" description="Helical" evidence="6">
    <location>
        <begin position="153"/>
        <end position="173"/>
    </location>
</feature>
<organism evidence="7 8">
    <name type="scientific">Spraguea lophii (strain 42_110)</name>
    <name type="common">Microsporidian parasite</name>
    <dbReference type="NCBI Taxonomy" id="1358809"/>
    <lineage>
        <taxon>Eukaryota</taxon>
        <taxon>Fungi</taxon>
        <taxon>Fungi incertae sedis</taxon>
        <taxon>Microsporidia</taxon>
        <taxon>Spragueidae</taxon>
        <taxon>Spraguea</taxon>
    </lineage>
</organism>
<evidence type="ECO:0000256" key="4">
    <source>
        <dbReference type="ARBA" id="ARBA00022989"/>
    </source>
</evidence>
<feature type="transmembrane region" description="Helical" evidence="6">
    <location>
        <begin position="57"/>
        <end position="78"/>
    </location>
</feature>
<dbReference type="PANTHER" id="PTHR13317:SF4">
    <property type="entry name" value="TRANSMEMBRANE ANTERIOR POSTERIOR TRANSFORMATION PROTEIN 1 HOMOLOG"/>
    <property type="match status" value="1"/>
</dbReference>
<dbReference type="Pfam" id="PF05346">
    <property type="entry name" value="DUF747"/>
    <property type="match status" value="1"/>
</dbReference>